<keyword evidence="19" id="KW-1185">Reference proteome</keyword>
<organism evidence="18 19">
    <name type="scientific">Elaphomyces granulatus</name>
    <dbReference type="NCBI Taxonomy" id="519963"/>
    <lineage>
        <taxon>Eukaryota</taxon>
        <taxon>Fungi</taxon>
        <taxon>Dikarya</taxon>
        <taxon>Ascomycota</taxon>
        <taxon>Pezizomycotina</taxon>
        <taxon>Eurotiomycetes</taxon>
        <taxon>Eurotiomycetidae</taxon>
        <taxon>Eurotiales</taxon>
        <taxon>Elaphomycetaceae</taxon>
        <taxon>Elaphomyces</taxon>
    </lineage>
</organism>
<dbReference type="CDD" id="cd09857">
    <property type="entry name" value="PIN_EXO1"/>
    <property type="match status" value="1"/>
</dbReference>
<accession>A0A232M4A7</accession>
<dbReference type="GO" id="GO:0046872">
    <property type="term" value="F:metal ion binding"/>
    <property type="evidence" value="ECO:0007669"/>
    <property type="project" value="UniProtKB-KW"/>
</dbReference>
<feature type="domain" description="XPG-I" evidence="16">
    <location>
        <begin position="138"/>
        <end position="208"/>
    </location>
</feature>
<dbReference type="GO" id="GO:0003677">
    <property type="term" value="F:DNA binding"/>
    <property type="evidence" value="ECO:0007669"/>
    <property type="project" value="UniProtKB-KW"/>
</dbReference>
<evidence type="ECO:0000256" key="4">
    <source>
        <dbReference type="ARBA" id="ARBA00022722"/>
    </source>
</evidence>
<keyword evidence="10" id="KW-0267">Excision nuclease</keyword>
<feature type="region of interest" description="Disordered" evidence="15">
    <location>
        <begin position="396"/>
        <end position="433"/>
    </location>
</feature>
<dbReference type="Proteomes" id="UP000243515">
    <property type="component" value="Unassembled WGS sequence"/>
</dbReference>
<reference evidence="18 19" key="1">
    <citation type="journal article" date="2015" name="Environ. Microbiol.">
        <title>Metagenome sequence of Elaphomyces granulatus from sporocarp tissue reveals Ascomycota ectomycorrhizal fingerprints of genome expansion and a Proteobacteria-rich microbiome.</title>
        <authorList>
            <person name="Quandt C.A."/>
            <person name="Kohler A."/>
            <person name="Hesse C.N."/>
            <person name="Sharpton T.J."/>
            <person name="Martin F."/>
            <person name="Spatafora J.W."/>
        </authorList>
    </citation>
    <scope>NUCLEOTIDE SEQUENCE [LARGE SCALE GENOMIC DNA]</scope>
    <source>
        <strain evidence="18 19">OSC145934</strain>
    </source>
</reference>
<evidence type="ECO:0000313" key="19">
    <source>
        <dbReference type="Proteomes" id="UP000243515"/>
    </source>
</evidence>
<dbReference type="GO" id="GO:0017108">
    <property type="term" value="F:5'-flap endonuclease activity"/>
    <property type="evidence" value="ECO:0007669"/>
    <property type="project" value="TreeGrafter"/>
</dbReference>
<keyword evidence="4" id="KW-0540">Nuclease</keyword>
<dbReference type="SUPFAM" id="SSF47807">
    <property type="entry name" value="5' to 3' exonuclease, C-terminal subdomain"/>
    <property type="match status" value="1"/>
</dbReference>
<dbReference type="GO" id="GO:0035312">
    <property type="term" value="F:5'-3' DNA exonuclease activity"/>
    <property type="evidence" value="ECO:0007669"/>
    <property type="project" value="InterPro"/>
</dbReference>
<comment type="caution">
    <text evidence="18">The sequence shown here is derived from an EMBL/GenBank/DDBJ whole genome shotgun (WGS) entry which is preliminary data.</text>
</comment>
<keyword evidence="11" id="KW-0238">DNA-binding</keyword>
<dbReference type="Gene3D" id="3.40.50.1010">
    <property type="entry name" value="5'-nuclease"/>
    <property type="match status" value="1"/>
</dbReference>
<keyword evidence="13" id="KW-0539">Nucleus</keyword>
<dbReference type="SMART" id="SM00279">
    <property type="entry name" value="HhH2"/>
    <property type="match status" value="1"/>
</dbReference>
<evidence type="ECO:0000256" key="15">
    <source>
        <dbReference type="SAM" id="MobiDB-lite"/>
    </source>
</evidence>
<evidence type="ECO:0000313" key="18">
    <source>
        <dbReference type="EMBL" id="OXV11172.1"/>
    </source>
</evidence>
<name>A0A232M4A7_9EURO</name>
<feature type="region of interest" description="Disordered" evidence="15">
    <location>
        <begin position="558"/>
        <end position="586"/>
    </location>
</feature>
<evidence type="ECO:0000256" key="3">
    <source>
        <dbReference type="ARBA" id="ARBA00010563"/>
    </source>
</evidence>
<keyword evidence="8" id="KW-0269">Exonuclease</keyword>
<comment type="similarity">
    <text evidence="3">Belongs to the XPG/RAD2 endonuclease family. EXO1 subfamily.</text>
</comment>
<dbReference type="EMBL" id="NPHW01002577">
    <property type="protein sequence ID" value="OXV11172.1"/>
    <property type="molecule type" value="Genomic_DNA"/>
</dbReference>
<keyword evidence="9" id="KW-0460">Magnesium</keyword>
<dbReference type="PANTHER" id="PTHR11081">
    <property type="entry name" value="FLAP ENDONUCLEASE FAMILY MEMBER"/>
    <property type="match status" value="1"/>
</dbReference>
<evidence type="ECO:0000256" key="2">
    <source>
        <dbReference type="ARBA" id="ARBA00004123"/>
    </source>
</evidence>
<evidence type="ECO:0000256" key="9">
    <source>
        <dbReference type="ARBA" id="ARBA00022842"/>
    </source>
</evidence>
<protein>
    <submittedName>
        <fullName evidence="18">Uncharacterized protein</fullName>
    </submittedName>
</protein>
<evidence type="ECO:0000256" key="6">
    <source>
        <dbReference type="ARBA" id="ARBA00022763"/>
    </source>
</evidence>
<dbReference type="GO" id="GO:0005634">
    <property type="term" value="C:nucleus"/>
    <property type="evidence" value="ECO:0007669"/>
    <property type="project" value="UniProtKB-SubCell"/>
</dbReference>
<dbReference type="FunFam" id="3.40.50.1010:FF:000002">
    <property type="entry name" value="Exonuclease 1, putative"/>
    <property type="match status" value="1"/>
</dbReference>
<dbReference type="CDD" id="cd09908">
    <property type="entry name" value="H3TH_EXO1"/>
    <property type="match status" value="1"/>
</dbReference>
<keyword evidence="6" id="KW-0227">DNA damage</keyword>
<sequence>MGIKGLHIILKSIQKQCHLKKFKNQTLGVDAYGWLHRGTIACALDLALNRPTTRHIEFVLNRVRMLLYFGVTPYLVFDGDNLPSKEGTESSRLKTREESKKLGNELYSKGRTAEAYQEFQKAIDVTPEMARQVIEELKRMEVQYVVAPYEADAQLVYLEHQGVINGIISEDSDLLVFGARCLLSKLDQHGDCIEINRGDFTACRDISLIGWTDADFRRMCILSGCDYLMGIPKMGLKTAYRNIRQHRNVEKVLRMLRFNGQYNIPSDYLDKFKQAELTFLYQWVFCPKAEKLVTLNPLEDGLEAEEMPFIGADVSPEIALGVACGDLNPMTKEPINLKPSMTRRFPAGTGRRQTLASTADLKPNGCIDSFLTPKRVPLIELDPNNLSPSPSQQLLLERHADSSWEASPAPVRPVTRSASSLPHTPSADGPLIRTVDKDSFLSRAARLSTFQPGKRPRLCSDADEDSANSPSKDCRSRYFMDNSESGPCGQKTTSKKSRKTAFSIFSDEIADNLITKLPDVATPVDSQAKITVNQLKSEQSPLPQVSTSAITPRVPVRDMRKSQITPPDTQSSSMATPLDQTTSSPAVSADFDPTLTEDVQEPHVNGKNSALLSKYVFQAGNAPRCPSPSVQKTEIGSLFNPNPAVPAAWESGGSRDTKQLNRPRLTALQRLGRSALIRSKSLDSMGAGPLPRESQLSERGPGSTSDRPGTRVLTLKHQGSEDLLVPHSDDEDADSGDRRAKLTSLNLQRFSFTSL</sequence>
<dbReference type="Gene3D" id="1.10.150.20">
    <property type="entry name" value="5' to 3' exonuclease, C-terminal subdomain"/>
    <property type="match status" value="1"/>
</dbReference>
<dbReference type="AlphaFoldDB" id="A0A232M4A7"/>
<dbReference type="InterPro" id="IPR037315">
    <property type="entry name" value="EXO1_H3TH"/>
</dbReference>
<feature type="domain" description="XPG N-terminal" evidence="17">
    <location>
        <begin position="1"/>
        <end position="99"/>
    </location>
</feature>
<dbReference type="SMART" id="SM00484">
    <property type="entry name" value="XPGI"/>
    <property type="match status" value="1"/>
</dbReference>
<dbReference type="SUPFAM" id="SSF88723">
    <property type="entry name" value="PIN domain-like"/>
    <property type="match status" value="1"/>
</dbReference>
<feature type="region of interest" description="Disordered" evidence="15">
    <location>
        <begin position="679"/>
        <end position="741"/>
    </location>
</feature>
<evidence type="ECO:0000256" key="10">
    <source>
        <dbReference type="ARBA" id="ARBA00022881"/>
    </source>
</evidence>
<dbReference type="GO" id="GO:0006281">
    <property type="term" value="P:DNA repair"/>
    <property type="evidence" value="ECO:0007669"/>
    <property type="project" value="UniProtKB-KW"/>
</dbReference>
<feature type="repeat" description="TPR" evidence="14">
    <location>
        <begin position="96"/>
        <end position="129"/>
    </location>
</feature>
<dbReference type="InterPro" id="IPR029060">
    <property type="entry name" value="PIN-like_dom_sf"/>
</dbReference>
<evidence type="ECO:0000259" key="16">
    <source>
        <dbReference type="SMART" id="SM00484"/>
    </source>
</evidence>
<evidence type="ECO:0000256" key="12">
    <source>
        <dbReference type="ARBA" id="ARBA00023204"/>
    </source>
</evidence>
<dbReference type="Pfam" id="PF00867">
    <property type="entry name" value="XPG_I"/>
    <property type="match status" value="1"/>
</dbReference>
<comment type="cofactor">
    <cofactor evidence="1">
        <name>Mg(2+)</name>
        <dbReference type="ChEBI" id="CHEBI:18420"/>
    </cofactor>
</comment>
<dbReference type="InterPro" id="IPR019974">
    <property type="entry name" value="XPG_CS"/>
</dbReference>
<keyword evidence="12" id="KW-0234">DNA repair</keyword>
<gene>
    <name evidence="18" type="ORF">Egran_01071</name>
</gene>
<evidence type="ECO:0000256" key="11">
    <source>
        <dbReference type="ARBA" id="ARBA00023125"/>
    </source>
</evidence>
<dbReference type="InterPro" id="IPR006086">
    <property type="entry name" value="XPG-I_dom"/>
</dbReference>
<dbReference type="OrthoDB" id="26491at2759"/>
<evidence type="ECO:0000256" key="13">
    <source>
        <dbReference type="ARBA" id="ARBA00023242"/>
    </source>
</evidence>
<feature type="region of interest" description="Disordered" evidence="15">
    <location>
        <begin position="333"/>
        <end position="354"/>
    </location>
</feature>
<comment type="subcellular location">
    <subcellularLocation>
        <location evidence="2">Nucleus</location>
    </subcellularLocation>
</comment>
<evidence type="ECO:0000256" key="1">
    <source>
        <dbReference type="ARBA" id="ARBA00001946"/>
    </source>
</evidence>
<dbReference type="PROSITE" id="PS00841">
    <property type="entry name" value="XPG_1"/>
    <property type="match status" value="1"/>
</dbReference>
<dbReference type="PROSITE" id="PS50005">
    <property type="entry name" value="TPR"/>
    <property type="match status" value="1"/>
</dbReference>
<dbReference type="InterPro" id="IPR006085">
    <property type="entry name" value="XPG_DNA_repair_N"/>
</dbReference>
<keyword evidence="14" id="KW-0802">TPR repeat</keyword>
<proteinExistence type="inferred from homology"/>
<keyword evidence="7" id="KW-0378">Hydrolase</keyword>
<dbReference type="InterPro" id="IPR019734">
    <property type="entry name" value="TPR_rpt"/>
</dbReference>
<dbReference type="InterPro" id="IPR008918">
    <property type="entry name" value="HhH2"/>
</dbReference>
<dbReference type="InterPro" id="IPR044752">
    <property type="entry name" value="PIN-like_EXO1"/>
</dbReference>
<dbReference type="Pfam" id="PF00752">
    <property type="entry name" value="XPG_N"/>
    <property type="match status" value="1"/>
</dbReference>
<dbReference type="InterPro" id="IPR036279">
    <property type="entry name" value="5-3_exonuclease_C_sf"/>
</dbReference>
<dbReference type="SMART" id="SM00485">
    <property type="entry name" value="XPGN"/>
    <property type="match status" value="1"/>
</dbReference>
<dbReference type="InterPro" id="IPR006084">
    <property type="entry name" value="XPG/Rad2"/>
</dbReference>
<evidence type="ECO:0000256" key="5">
    <source>
        <dbReference type="ARBA" id="ARBA00022723"/>
    </source>
</evidence>
<evidence type="ECO:0000256" key="14">
    <source>
        <dbReference type="PROSITE-ProRule" id="PRU00339"/>
    </source>
</evidence>
<evidence type="ECO:0000256" key="8">
    <source>
        <dbReference type="ARBA" id="ARBA00022839"/>
    </source>
</evidence>
<keyword evidence="5" id="KW-0479">Metal-binding</keyword>
<evidence type="ECO:0000256" key="7">
    <source>
        <dbReference type="ARBA" id="ARBA00022801"/>
    </source>
</evidence>
<evidence type="ECO:0000259" key="17">
    <source>
        <dbReference type="SMART" id="SM00485"/>
    </source>
</evidence>
<feature type="compositionally biased region" description="Polar residues" evidence="15">
    <location>
        <begin position="562"/>
        <end position="586"/>
    </location>
</feature>
<dbReference type="PANTHER" id="PTHR11081:SF65">
    <property type="entry name" value="DNA DAMAGE-INDUCIBLE PROTEIN DIN7-RELATED"/>
    <property type="match status" value="1"/>
</dbReference>
<dbReference type="FunFam" id="1.10.150.20:FF:000011">
    <property type="entry name" value="exonuclease 1"/>
    <property type="match status" value="1"/>
</dbReference>
<dbReference type="PRINTS" id="PR00853">
    <property type="entry name" value="XPGRADSUPER"/>
</dbReference>
<feature type="region of interest" description="Disordered" evidence="15">
    <location>
        <begin position="451"/>
        <end position="497"/>
    </location>
</feature>